<keyword evidence="1" id="KW-0472">Membrane</keyword>
<evidence type="ECO:0000256" key="1">
    <source>
        <dbReference type="SAM" id="Phobius"/>
    </source>
</evidence>
<feature type="transmembrane region" description="Helical" evidence="1">
    <location>
        <begin position="69"/>
        <end position="91"/>
    </location>
</feature>
<name>A0ABQ8FKU7_9FUNG</name>
<protein>
    <submittedName>
        <fullName evidence="2">Uncharacterized protein</fullName>
    </submittedName>
</protein>
<keyword evidence="1" id="KW-0812">Transmembrane</keyword>
<keyword evidence="3" id="KW-1185">Reference proteome</keyword>
<proteinExistence type="predicted"/>
<sequence length="611" mass="63400">MVLAASIHIPARWVAWLGTLLQLVVGPLLAAVVYTAFVRARRVRLLATAVLVPGELALRIPALLRKQPLALLAALIVLALTAAMALLPSIVSSLYPAGSVFLGTSPAALLAANVSLQAMDSYGIIVSAGGVTARPQLAVRTALPNLTFAELSGATPAVLQLIPRVLFNADVGGASLAALAFASSNQPYWSSAGSSISGAASAPYGGNTYRIDSAQATPIAASIAAGPLFSLSPATMTDLSGTVPIKGISRGPVFSSLIADVWQGYCLAVPLSVSPAGGSTATNSLFLPIVIDLPTYLGSYLRTFHADSLALPNGAVVLGTRITKVTTLANDQIPSSSFQGFSSKAVCASAQTNAGPATLVFGSPVSDPNNAGHITRDVMIMNQSLANTAEFRILKIDLVVECAFTRPDATTVGVSVIANWASTGVLIGTLTVTNGMSVTNATPLTRRISYFVETSNVVPRAQQDSIWVLGASAIAVPEFISFGIPVCGAPSEVCFGLISGEMLAVLSMAFWIPFSVLLAIIVTATSIYFDTVQFMAYRHIMGHSGPYSLRSDASALNDDGLYIIQNTETRVATVGVLDTACIASKKEGQCIVTRNYISAAKQIKVLNLSPA</sequence>
<evidence type="ECO:0000313" key="2">
    <source>
        <dbReference type="EMBL" id="KAH6600023.1"/>
    </source>
</evidence>
<dbReference type="EMBL" id="JAFCIX010000051">
    <property type="protein sequence ID" value="KAH6600023.1"/>
    <property type="molecule type" value="Genomic_DNA"/>
</dbReference>
<feature type="transmembrane region" description="Helical" evidence="1">
    <location>
        <begin position="504"/>
        <end position="529"/>
    </location>
</feature>
<comment type="caution">
    <text evidence="2">The sequence shown here is derived from an EMBL/GenBank/DDBJ whole genome shotgun (WGS) entry which is preliminary data.</text>
</comment>
<keyword evidence="1" id="KW-1133">Transmembrane helix</keyword>
<evidence type="ECO:0000313" key="3">
    <source>
        <dbReference type="Proteomes" id="UP001648503"/>
    </source>
</evidence>
<accession>A0ABQ8FKU7</accession>
<dbReference type="Proteomes" id="UP001648503">
    <property type="component" value="Unassembled WGS sequence"/>
</dbReference>
<gene>
    <name evidence="2" type="ORF">BASA50_002610</name>
</gene>
<feature type="transmembrane region" description="Helical" evidence="1">
    <location>
        <begin position="13"/>
        <end position="37"/>
    </location>
</feature>
<reference evidence="2 3" key="1">
    <citation type="submission" date="2021-02" db="EMBL/GenBank/DDBJ databases">
        <title>Variation within the Batrachochytrium salamandrivorans European outbreak.</title>
        <authorList>
            <person name="Kelly M."/>
            <person name="Pasmans F."/>
            <person name="Shea T.P."/>
            <person name="Munoz J.F."/>
            <person name="Carranza S."/>
            <person name="Cuomo C.A."/>
            <person name="Martel A."/>
        </authorList>
    </citation>
    <scope>NUCLEOTIDE SEQUENCE [LARGE SCALE GENOMIC DNA]</scope>
    <source>
        <strain evidence="2 3">AMFP18/2</strain>
    </source>
</reference>
<organism evidence="2 3">
    <name type="scientific">Batrachochytrium salamandrivorans</name>
    <dbReference type="NCBI Taxonomy" id="1357716"/>
    <lineage>
        <taxon>Eukaryota</taxon>
        <taxon>Fungi</taxon>
        <taxon>Fungi incertae sedis</taxon>
        <taxon>Chytridiomycota</taxon>
        <taxon>Chytridiomycota incertae sedis</taxon>
        <taxon>Chytridiomycetes</taxon>
        <taxon>Rhizophydiales</taxon>
        <taxon>Rhizophydiales incertae sedis</taxon>
        <taxon>Batrachochytrium</taxon>
    </lineage>
</organism>